<evidence type="ECO:0000313" key="3">
    <source>
        <dbReference type="Proteomes" id="UP000479000"/>
    </source>
</evidence>
<keyword evidence="3" id="KW-1185">Reference proteome</keyword>
<accession>A0A6H5HAH8</accession>
<evidence type="ECO:0000313" key="2">
    <source>
        <dbReference type="EMBL" id="CAB0013659.1"/>
    </source>
</evidence>
<dbReference type="EMBL" id="CADCXU010026938">
    <property type="protein sequence ID" value="CAB0013659.1"/>
    <property type="molecule type" value="Genomic_DNA"/>
</dbReference>
<protein>
    <submittedName>
        <fullName evidence="2">Uncharacterized protein</fullName>
    </submittedName>
</protein>
<dbReference type="AlphaFoldDB" id="A0A6H5HAH8"/>
<organism evidence="2 3">
    <name type="scientific">Nesidiocoris tenuis</name>
    <dbReference type="NCBI Taxonomy" id="355587"/>
    <lineage>
        <taxon>Eukaryota</taxon>
        <taxon>Metazoa</taxon>
        <taxon>Ecdysozoa</taxon>
        <taxon>Arthropoda</taxon>
        <taxon>Hexapoda</taxon>
        <taxon>Insecta</taxon>
        <taxon>Pterygota</taxon>
        <taxon>Neoptera</taxon>
        <taxon>Paraneoptera</taxon>
        <taxon>Hemiptera</taxon>
        <taxon>Heteroptera</taxon>
        <taxon>Panheteroptera</taxon>
        <taxon>Cimicomorpha</taxon>
        <taxon>Miridae</taxon>
        <taxon>Dicyphina</taxon>
        <taxon>Nesidiocoris</taxon>
    </lineage>
</organism>
<feature type="region of interest" description="Disordered" evidence="1">
    <location>
        <begin position="1"/>
        <end position="25"/>
    </location>
</feature>
<feature type="region of interest" description="Disordered" evidence="1">
    <location>
        <begin position="44"/>
        <end position="71"/>
    </location>
</feature>
<feature type="compositionally biased region" description="Basic and acidic residues" evidence="1">
    <location>
        <begin position="8"/>
        <end position="18"/>
    </location>
</feature>
<feature type="compositionally biased region" description="Pro residues" evidence="1">
    <location>
        <begin position="52"/>
        <end position="71"/>
    </location>
</feature>
<evidence type="ECO:0000256" key="1">
    <source>
        <dbReference type="SAM" id="MobiDB-lite"/>
    </source>
</evidence>
<name>A0A6H5HAH8_9HEMI</name>
<reference evidence="2 3" key="1">
    <citation type="submission" date="2020-02" db="EMBL/GenBank/DDBJ databases">
        <authorList>
            <person name="Ferguson B K."/>
        </authorList>
    </citation>
    <scope>NUCLEOTIDE SEQUENCE [LARGE SCALE GENOMIC DNA]</scope>
</reference>
<gene>
    <name evidence="2" type="ORF">NTEN_LOCUS18249</name>
</gene>
<sequence>MRSSAEARMQRPADKRSQNSDTKPGRHAVSWLLLKFSVDGPPQFNGGMFRGPLPPPPPMPPGPMPPHLGPPGMPAPPMPPCIFFSLFCTSFCLDKLISSSRAIDALIQHKRFLQARCRQVLE</sequence>
<proteinExistence type="predicted"/>
<dbReference type="Proteomes" id="UP000479000">
    <property type="component" value="Unassembled WGS sequence"/>
</dbReference>